<dbReference type="Gene3D" id="3.40.50.2300">
    <property type="match status" value="1"/>
</dbReference>
<dbReference type="PIRSF" id="PIRSF036382">
    <property type="entry name" value="RR_antiterm"/>
    <property type="match status" value="1"/>
</dbReference>
<protein>
    <submittedName>
        <fullName evidence="5">Response regulator</fullName>
    </submittedName>
</protein>
<evidence type="ECO:0000259" key="4">
    <source>
        <dbReference type="PROSITE" id="PS50921"/>
    </source>
</evidence>
<dbReference type="GO" id="GO:0003723">
    <property type="term" value="F:RNA binding"/>
    <property type="evidence" value="ECO:0007669"/>
    <property type="project" value="InterPro"/>
</dbReference>
<dbReference type="AlphaFoldDB" id="A0AA48I1M2"/>
<organism evidence="5 6">
    <name type="scientific">Planctobacterium marinum</name>
    <dbReference type="NCBI Taxonomy" id="1631968"/>
    <lineage>
        <taxon>Bacteria</taxon>
        <taxon>Pseudomonadati</taxon>
        <taxon>Pseudomonadota</taxon>
        <taxon>Gammaproteobacteria</taxon>
        <taxon>Alteromonadales</taxon>
        <taxon>Alteromonadaceae</taxon>
        <taxon>Planctobacterium</taxon>
    </lineage>
</organism>
<evidence type="ECO:0000256" key="2">
    <source>
        <dbReference type="SAM" id="Coils"/>
    </source>
</evidence>
<accession>A0AA48I1M2</accession>
<dbReference type="RefSeq" id="WP_338294669.1">
    <property type="nucleotide sequence ID" value="NZ_AP027272.1"/>
</dbReference>
<dbReference type="Proteomes" id="UP001333710">
    <property type="component" value="Chromosome"/>
</dbReference>
<dbReference type="PANTHER" id="PTHR43367:SF1">
    <property type="entry name" value="TWO-COMPONENT RESPONSE REGULATOR-LIKE APRR6-RELATED"/>
    <property type="match status" value="1"/>
</dbReference>
<dbReference type="PROSITE" id="PS50921">
    <property type="entry name" value="ANTAR"/>
    <property type="match status" value="1"/>
</dbReference>
<keyword evidence="2" id="KW-0175">Coiled coil</keyword>
<dbReference type="SUPFAM" id="SSF52172">
    <property type="entry name" value="CheY-like"/>
    <property type="match status" value="1"/>
</dbReference>
<dbReference type="InterPro" id="IPR011006">
    <property type="entry name" value="CheY-like_superfamily"/>
</dbReference>
<dbReference type="PROSITE" id="PS50110">
    <property type="entry name" value="RESPONSE_REGULATORY"/>
    <property type="match status" value="1"/>
</dbReference>
<evidence type="ECO:0000259" key="3">
    <source>
        <dbReference type="PROSITE" id="PS50110"/>
    </source>
</evidence>
<keyword evidence="1" id="KW-0597">Phosphoprotein</keyword>
<dbReference type="InterPro" id="IPR001789">
    <property type="entry name" value="Sig_transdc_resp-reg_receiver"/>
</dbReference>
<dbReference type="EMBL" id="AP027272">
    <property type="protein sequence ID" value="BDX08605.1"/>
    <property type="molecule type" value="Genomic_DNA"/>
</dbReference>
<dbReference type="KEGG" id="pmaw:MACH26_41260"/>
<dbReference type="Pfam" id="PF03861">
    <property type="entry name" value="ANTAR"/>
    <property type="match status" value="1"/>
</dbReference>
<evidence type="ECO:0000256" key="1">
    <source>
        <dbReference type="PROSITE-ProRule" id="PRU00169"/>
    </source>
</evidence>
<dbReference type="GO" id="GO:0000160">
    <property type="term" value="P:phosphorelay signal transduction system"/>
    <property type="evidence" value="ECO:0007669"/>
    <property type="project" value="InterPro"/>
</dbReference>
<feature type="domain" description="ANTAR" evidence="4">
    <location>
        <begin position="131"/>
        <end position="192"/>
    </location>
</feature>
<reference evidence="5" key="1">
    <citation type="submission" date="2023-01" db="EMBL/GenBank/DDBJ databases">
        <title>Complete genome sequence of Planctobacterium marinum strain Dej080120_11.</title>
        <authorList>
            <person name="Ueki S."/>
            <person name="Maruyama F."/>
        </authorList>
    </citation>
    <scope>NUCLEOTIDE SEQUENCE</scope>
    <source>
        <strain evidence="5">Dej080120_11</strain>
    </source>
</reference>
<feature type="modified residue" description="4-aspartylphosphate" evidence="1">
    <location>
        <position position="61"/>
    </location>
</feature>
<dbReference type="Pfam" id="PF00072">
    <property type="entry name" value="Response_reg"/>
    <property type="match status" value="1"/>
</dbReference>
<sequence>MSESEPQQPLRVLLIDDDPQRAVALSAALDKSRYLVEHMIGADVSLLKQVDALQPDVIIIDIESPSRDILDSLHTLNSFNPKPIVMFSEQEDTNTINQSVHCGVSAYVTREVNTKRVRSILDAAVARFQQMQSLRNQLQETQQELASRKVVERAKVLLMETRNLSENEAYQMIRKMAMDNGQRMEQVAKNMIDIITTLSM</sequence>
<dbReference type="SMART" id="SM00448">
    <property type="entry name" value="REC"/>
    <property type="match status" value="1"/>
</dbReference>
<dbReference type="SMART" id="SM01012">
    <property type="entry name" value="ANTAR"/>
    <property type="match status" value="1"/>
</dbReference>
<dbReference type="Gene3D" id="1.10.10.10">
    <property type="entry name" value="Winged helix-like DNA-binding domain superfamily/Winged helix DNA-binding domain"/>
    <property type="match status" value="1"/>
</dbReference>
<feature type="domain" description="Response regulatory" evidence="3">
    <location>
        <begin position="11"/>
        <end position="125"/>
    </location>
</feature>
<keyword evidence="6" id="KW-1185">Reference proteome</keyword>
<dbReference type="InterPro" id="IPR036388">
    <property type="entry name" value="WH-like_DNA-bd_sf"/>
</dbReference>
<evidence type="ECO:0000313" key="6">
    <source>
        <dbReference type="Proteomes" id="UP001333710"/>
    </source>
</evidence>
<dbReference type="InterPro" id="IPR005561">
    <property type="entry name" value="ANTAR"/>
</dbReference>
<gene>
    <name evidence="5" type="ORF">MACH26_41260</name>
</gene>
<dbReference type="CDD" id="cd00156">
    <property type="entry name" value="REC"/>
    <property type="match status" value="1"/>
</dbReference>
<name>A0AA48I1M2_9ALTE</name>
<evidence type="ECO:0000313" key="5">
    <source>
        <dbReference type="EMBL" id="BDX08605.1"/>
    </source>
</evidence>
<dbReference type="PANTHER" id="PTHR43367">
    <property type="match status" value="1"/>
</dbReference>
<proteinExistence type="predicted"/>
<feature type="coiled-coil region" evidence="2">
    <location>
        <begin position="121"/>
        <end position="151"/>
    </location>
</feature>
<dbReference type="InterPro" id="IPR008327">
    <property type="entry name" value="Sig_transdc_resp-reg_antiterm"/>
</dbReference>